<dbReference type="InterPro" id="IPR011701">
    <property type="entry name" value="MFS"/>
</dbReference>
<evidence type="ECO:0000256" key="1">
    <source>
        <dbReference type="SAM" id="MobiDB-lite"/>
    </source>
</evidence>
<feature type="transmembrane region" description="Helical" evidence="2">
    <location>
        <begin position="51"/>
        <end position="73"/>
    </location>
</feature>
<feature type="region of interest" description="Disordered" evidence="1">
    <location>
        <begin position="201"/>
        <end position="229"/>
    </location>
</feature>
<dbReference type="EMBL" id="CP096659">
    <property type="protein sequence ID" value="UPV74637.1"/>
    <property type="molecule type" value="Genomic_DNA"/>
</dbReference>
<keyword evidence="2" id="KW-0472">Membrane</keyword>
<dbReference type="GO" id="GO:0022857">
    <property type="term" value="F:transmembrane transporter activity"/>
    <property type="evidence" value="ECO:0007669"/>
    <property type="project" value="InterPro"/>
</dbReference>
<dbReference type="RefSeq" id="WP_248650682.1">
    <property type="nucleotide sequence ID" value="NZ_CP096659.1"/>
</dbReference>
<dbReference type="InterPro" id="IPR053160">
    <property type="entry name" value="MFS_DHA3_Transporter"/>
</dbReference>
<protein>
    <submittedName>
        <fullName evidence="3">MFS transporter</fullName>
    </submittedName>
</protein>
<feature type="transmembrane region" description="Helical" evidence="2">
    <location>
        <begin position="85"/>
        <end position="104"/>
    </location>
</feature>
<sequence length="440" mass="45647">MPSSPDGRRLRRAAERRLPSRPVGVFYCYVLSRSLAFTVPIYVVFYQSRGLSLAAFGLLEATYTVAVLGFEFPTGYLADRIGRRNGLAVANALGALGAVGYALAHSFPAFLAAVVVRAVGATFSSGASDAWLYEALADESAEAEFARVSGRARALGLAGQAGAALVGSRAYAVSHLLPWVLDAVALVAGVGLLVAAMPSERRRDNVENSEENENMSEGNTEMPESEGRDPDHLTVATAVAVTRTALARPGLRSFVAYTALFLGVVSAALLFVQPVSVEVLSVDPARLGSVYAGLTLVSAVAASQTGRVESVVGVSTWFRVVPVLAAGGLVAVLVEPWLALPLFFLLRALAATSRPLADGRINDEIGSLGRASVLSTISMLRSVAVAPLKLAAGALAVAALPTMLAALGAVLLVGGGLLALRGRPFSDARESISRSDANAD</sequence>
<keyword evidence="2" id="KW-1133">Transmembrane helix</keyword>
<dbReference type="AlphaFoldDB" id="A0A8U0HUQ5"/>
<feature type="transmembrane region" description="Helical" evidence="2">
    <location>
        <begin position="21"/>
        <end position="45"/>
    </location>
</feature>
<dbReference type="Gene3D" id="1.20.1250.20">
    <property type="entry name" value="MFS general substrate transporter like domains"/>
    <property type="match status" value="1"/>
</dbReference>
<evidence type="ECO:0000313" key="4">
    <source>
        <dbReference type="Proteomes" id="UP000830729"/>
    </source>
</evidence>
<keyword evidence="2" id="KW-0812">Transmembrane</keyword>
<accession>A0A8U0HUQ5</accession>
<dbReference type="Pfam" id="PF07690">
    <property type="entry name" value="MFS_1"/>
    <property type="match status" value="1"/>
</dbReference>
<proteinExistence type="predicted"/>
<feature type="transmembrane region" description="Helical" evidence="2">
    <location>
        <begin position="179"/>
        <end position="197"/>
    </location>
</feature>
<evidence type="ECO:0000313" key="3">
    <source>
        <dbReference type="EMBL" id="UPV74637.1"/>
    </source>
</evidence>
<reference evidence="3 4" key="1">
    <citation type="submission" date="2022-04" db="EMBL/GenBank/DDBJ databases">
        <title>Diverse halophilic archaea isolated from saline environments.</title>
        <authorList>
            <person name="Cui H.-L."/>
        </authorList>
    </citation>
    <scope>NUCLEOTIDE SEQUENCE [LARGE SCALE GENOMIC DNA]</scope>
    <source>
        <strain evidence="3 4">XZYJT49</strain>
    </source>
</reference>
<feature type="transmembrane region" description="Helical" evidence="2">
    <location>
        <begin position="323"/>
        <end position="346"/>
    </location>
</feature>
<name>A0A8U0HUQ5_9EURY</name>
<dbReference type="PANTHER" id="PTHR23530">
    <property type="entry name" value="TRANSPORT PROTEIN-RELATED"/>
    <property type="match status" value="1"/>
</dbReference>
<gene>
    <name evidence="3" type="ORF">M0R89_00870</name>
</gene>
<evidence type="ECO:0000256" key="2">
    <source>
        <dbReference type="SAM" id="Phobius"/>
    </source>
</evidence>
<dbReference type="KEGG" id="halx:M0R89_00870"/>
<feature type="transmembrane region" description="Helical" evidence="2">
    <location>
        <begin position="394"/>
        <end position="420"/>
    </location>
</feature>
<dbReference type="Proteomes" id="UP000830729">
    <property type="component" value="Chromosome"/>
</dbReference>
<dbReference type="GeneID" id="72183707"/>
<keyword evidence="4" id="KW-1185">Reference proteome</keyword>
<dbReference type="PANTHER" id="PTHR23530:SF1">
    <property type="entry name" value="PERMEASE, MAJOR FACILITATOR SUPERFAMILY-RELATED"/>
    <property type="match status" value="1"/>
</dbReference>
<feature type="transmembrane region" description="Helical" evidence="2">
    <location>
        <begin position="254"/>
        <end position="272"/>
    </location>
</feature>
<dbReference type="CDD" id="cd06174">
    <property type="entry name" value="MFS"/>
    <property type="match status" value="1"/>
</dbReference>
<dbReference type="InterPro" id="IPR036259">
    <property type="entry name" value="MFS_trans_sf"/>
</dbReference>
<feature type="transmembrane region" description="Helical" evidence="2">
    <location>
        <begin position="367"/>
        <end position="388"/>
    </location>
</feature>
<dbReference type="SUPFAM" id="SSF103473">
    <property type="entry name" value="MFS general substrate transporter"/>
    <property type="match status" value="1"/>
</dbReference>
<organism evidence="3 4">
    <name type="scientific">Halorussus limi</name>
    <dbReference type="NCBI Taxonomy" id="2938695"/>
    <lineage>
        <taxon>Archaea</taxon>
        <taxon>Methanobacteriati</taxon>
        <taxon>Methanobacteriota</taxon>
        <taxon>Stenosarchaea group</taxon>
        <taxon>Halobacteria</taxon>
        <taxon>Halobacteriales</taxon>
        <taxon>Haladaptataceae</taxon>
        <taxon>Halorussus</taxon>
    </lineage>
</organism>